<feature type="transmembrane region" description="Helical" evidence="2">
    <location>
        <begin position="157"/>
        <end position="179"/>
    </location>
</feature>
<evidence type="ECO:0000313" key="5">
    <source>
        <dbReference type="Proteomes" id="UP001595699"/>
    </source>
</evidence>
<keyword evidence="2" id="KW-0472">Membrane</keyword>
<feature type="transmembrane region" description="Helical" evidence="2">
    <location>
        <begin position="91"/>
        <end position="109"/>
    </location>
</feature>
<feature type="region of interest" description="Disordered" evidence="1">
    <location>
        <begin position="295"/>
        <end position="314"/>
    </location>
</feature>
<protein>
    <submittedName>
        <fullName evidence="4">Phosphatase PAP2 family protein</fullName>
    </submittedName>
</protein>
<comment type="caution">
    <text evidence="4">The sequence shown here is derived from an EMBL/GenBank/DDBJ whole genome shotgun (WGS) entry which is preliminary data.</text>
</comment>
<proteinExistence type="predicted"/>
<evidence type="ECO:0000259" key="3">
    <source>
        <dbReference type="SMART" id="SM00014"/>
    </source>
</evidence>
<dbReference type="Proteomes" id="UP001595699">
    <property type="component" value="Unassembled WGS sequence"/>
</dbReference>
<keyword evidence="5" id="KW-1185">Reference proteome</keyword>
<keyword evidence="2" id="KW-0812">Transmembrane</keyword>
<feature type="domain" description="Phosphatidic acid phosphatase type 2/haloperoxidase" evidence="3">
    <location>
        <begin position="89"/>
        <end position="199"/>
    </location>
</feature>
<feature type="transmembrane region" description="Helical" evidence="2">
    <location>
        <begin position="63"/>
        <end position="84"/>
    </location>
</feature>
<feature type="transmembrane region" description="Helical" evidence="2">
    <location>
        <begin position="185"/>
        <end position="205"/>
    </location>
</feature>
<sequence>MILGRSRTALACWLVLVMVAQAGALVALHRFFVGSPLGQLVETASLAGNVYGRDRILPLVVDVLNLVSVLSLAVATIAIGFIALARRRVGLALVAIMVIAGSNLTTQILKDDVFTRPNYDIDGVTRVANSLPSGHTTVAASVAFALVLVLPARLRGAGALLGAGYAALTGVATLSAGWHRPSDAVGAYLVVGAWAAFAGMLLVAFRRRNTTTSGGGHPIVVAVLATVSVVLLICSALMLREISAAFPVLWREFGDDRFLTAYVGGIAGIAGTACALIAIFLGTMYLVVPRRTVPRQRRTPDDHPPRHARVATPA</sequence>
<keyword evidence="2" id="KW-1133">Transmembrane helix</keyword>
<dbReference type="InterPro" id="IPR000326">
    <property type="entry name" value="PAP2/HPO"/>
</dbReference>
<reference evidence="5" key="1">
    <citation type="journal article" date="2019" name="Int. J. Syst. Evol. Microbiol.">
        <title>The Global Catalogue of Microorganisms (GCM) 10K type strain sequencing project: providing services to taxonomists for standard genome sequencing and annotation.</title>
        <authorList>
            <consortium name="The Broad Institute Genomics Platform"/>
            <consortium name="The Broad Institute Genome Sequencing Center for Infectious Disease"/>
            <person name="Wu L."/>
            <person name="Ma J."/>
        </authorList>
    </citation>
    <scope>NUCLEOTIDE SEQUENCE [LARGE SCALE GENOMIC DNA]</scope>
    <source>
        <strain evidence="5">CGMCC 4.7241</strain>
    </source>
</reference>
<dbReference type="Pfam" id="PF01569">
    <property type="entry name" value="PAP2"/>
    <property type="match status" value="1"/>
</dbReference>
<gene>
    <name evidence="4" type="ORF">ACFOUW_36530</name>
</gene>
<accession>A0ABV7YNE6</accession>
<organism evidence="4 5">
    <name type="scientific">Tenggerimyces flavus</name>
    <dbReference type="NCBI Taxonomy" id="1708749"/>
    <lineage>
        <taxon>Bacteria</taxon>
        <taxon>Bacillati</taxon>
        <taxon>Actinomycetota</taxon>
        <taxon>Actinomycetes</taxon>
        <taxon>Propionibacteriales</taxon>
        <taxon>Nocardioidaceae</taxon>
        <taxon>Tenggerimyces</taxon>
    </lineage>
</organism>
<dbReference type="RefSeq" id="WP_205117996.1">
    <property type="nucleotide sequence ID" value="NZ_JAFBCM010000001.1"/>
</dbReference>
<evidence type="ECO:0000313" key="4">
    <source>
        <dbReference type="EMBL" id="MFC3766384.1"/>
    </source>
</evidence>
<feature type="transmembrane region" description="Helical" evidence="2">
    <location>
        <begin position="217"/>
        <end position="239"/>
    </location>
</feature>
<evidence type="ECO:0000256" key="2">
    <source>
        <dbReference type="SAM" id="Phobius"/>
    </source>
</evidence>
<name>A0ABV7YNE6_9ACTN</name>
<dbReference type="Gene3D" id="1.20.144.10">
    <property type="entry name" value="Phosphatidic acid phosphatase type 2/haloperoxidase"/>
    <property type="match status" value="1"/>
</dbReference>
<dbReference type="InterPro" id="IPR036938">
    <property type="entry name" value="PAP2/HPO_sf"/>
</dbReference>
<dbReference type="EMBL" id="JBHRZH010000051">
    <property type="protein sequence ID" value="MFC3766384.1"/>
    <property type="molecule type" value="Genomic_DNA"/>
</dbReference>
<evidence type="ECO:0000256" key="1">
    <source>
        <dbReference type="SAM" id="MobiDB-lite"/>
    </source>
</evidence>
<feature type="transmembrane region" description="Helical" evidence="2">
    <location>
        <begin position="129"/>
        <end position="150"/>
    </location>
</feature>
<feature type="transmembrane region" description="Helical" evidence="2">
    <location>
        <begin position="259"/>
        <end position="288"/>
    </location>
</feature>
<dbReference type="SMART" id="SM00014">
    <property type="entry name" value="acidPPc"/>
    <property type="match status" value="1"/>
</dbReference>
<dbReference type="SUPFAM" id="SSF48317">
    <property type="entry name" value="Acid phosphatase/Vanadium-dependent haloperoxidase"/>
    <property type="match status" value="1"/>
</dbReference>